<dbReference type="PROSITE" id="PS50075">
    <property type="entry name" value="CARRIER"/>
    <property type="match status" value="1"/>
</dbReference>
<dbReference type="GO" id="GO:0006633">
    <property type="term" value="P:fatty acid biosynthetic process"/>
    <property type="evidence" value="ECO:0007669"/>
    <property type="project" value="TreeGrafter"/>
</dbReference>
<organism evidence="4 5">
    <name type="scientific">Merismopedia glauca CCAP 1448/3</name>
    <dbReference type="NCBI Taxonomy" id="1296344"/>
    <lineage>
        <taxon>Bacteria</taxon>
        <taxon>Bacillati</taxon>
        <taxon>Cyanobacteriota</taxon>
        <taxon>Cyanophyceae</taxon>
        <taxon>Synechococcales</taxon>
        <taxon>Merismopediaceae</taxon>
        <taxon>Merismopedia</taxon>
    </lineage>
</organism>
<dbReference type="PANTHER" id="PTHR43775:SF37">
    <property type="entry name" value="SI:DKEY-61P9.11"/>
    <property type="match status" value="1"/>
</dbReference>
<gene>
    <name evidence="4" type="ORF">C7B64_19120</name>
</gene>
<dbReference type="PRINTS" id="PR01397">
    <property type="entry name" value="DHBDHDRGNASE"/>
</dbReference>
<evidence type="ECO:0000256" key="2">
    <source>
        <dbReference type="ARBA" id="ARBA00022553"/>
    </source>
</evidence>
<evidence type="ECO:0000259" key="3">
    <source>
        <dbReference type="PROSITE" id="PS50075"/>
    </source>
</evidence>
<dbReference type="Pfam" id="PF00550">
    <property type="entry name" value="PP-binding"/>
    <property type="match status" value="1"/>
</dbReference>
<dbReference type="InterPro" id="IPR020806">
    <property type="entry name" value="PKS_PP-bd"/>
</dbReference>
<name>A0A2T1BZI6_9CYAN</name>
<dbReference type="InterPro" id="IPR003560">
    <property type="entry name" value="DHB_DH"/>
</dbReference>
<dbReference type="InterPro" id="IPR036291">
    <property type="entry name" value="NAD(P)-bd_dom_sf"/>
</dbReference>
<dbReference type="SMART" id="SM00823">
    <property type="entry name" value="PKS_PP"/>
    <property type="match status" value="1"/>
</dbReference>
<accession>A0A2T1BZI6</accession>
<dbReference type="InterPro" id="IPR013968">
    <property type="entry name" value="PKS_KR"/>
</dbReference>
<dbReference type="EMBL" id="PVWJ01000117">
    <property type="protein sequence ID" value="PSB01283.1"/>
    <property type="molecule type" value="Genomic_DNA"/>
</dbReference>
<dbReference type="GO" id="GO:0004312">
    <property type="term" value="F:fatty acid synthase activity"/>
    <property type="evidence" value="ECO:0007669"/>
    <property type="project" value="TreeGrafter"/>
</dbReference>
<dbReference type="GO" id="GO:0008667">
    <property type="term" value="F:2,3-dihydro-2,3-dihydroxybenzoate dehydrogenase activity"/>
    <property type="evidence" value="ECO:0007669"/>
    <property type="project" value="InterPro"/>
</dbReference>
<dbReference type="SUPFAM" id="SSF51735">
    <property type="entry name" value="NAD(P)-binding Rossmann-fold domains"/>
    <property type="match status" value="2"/>
</dbReference>
<reference evidence="4 5" key="2">
    <citation type="submission" date="2018-03" db="EMBL/GenBank/DDBJ databases">
        <title>The ancient ancestry and fast evolution of plastids.</title>
        <authorList>
            <person name="Moore K.R."/>
            <person name="Magnabosco C."/>
            <person name="Momper L."/>
            <person name="Gold D.A."/>
            <person name="Bosak T."/>
            <person name="Fournier G.P."/>
        </authorList>
    </citation>
    <scope>NUCLEOTIDE SEQUENCE [LARGE SCALE GENOMIC DNA]</scope>
    <source>
        <strain evidence="4 5">CCAP 1448/3</strain>
    </source>
</reference>
<keyword evidence="5" id="KW-1185">Reference proteome</keyword>
<dbReference type="InterPro" id="IPR049490">
    <property type="entry name" value="C883_1060-like_KR_N"/>
</dbReference>
<reference evidence="4 5" key="1">
    <citation type="submission" date="2018-02" db="EMBL/GenBank/DDBJ databases">
        <authorList>
            <person name="Cohen D.B."/>
            <person name="Kent A.D."/>
        </authorList>
    </citation>
    <scope>NUCLEOTIDE SEQUENCE [LARGE SCALE GENOMIC DNA]</scope>
    <source>
        <strain evidence="4 5">CCAP 1448/3</strain>
    </source>
</reference>
<evidence type="ECO:0000256" key="1">
    <source>
        <dbReference type="ARBA" id="ARBA00022450"/>
    </source>
</evidence>
<sequence length="672" mass="73103">MNNSYGDLANLFERLAQLSPEKLQLLELLIKQDRAKLENSLEAQFNGLNSVSQQIQSYKLNWCPLSVSDREPNWSEGSWLILADNQGIGKGLAEKLKSKGDRCVLVFPGSTYERLSENTFTVDPAQPQHFQRLLSENSVAYRGAIHLWNLGETALGDMSLETLSQSQIKGCASVLHLVQALVGSSSSQLPRLWLVTRGAVSVGEKAEPVQFPSAPVWGLGRTIALEHPELQCTCLDLGADGQEIEFLWQQLSLSSRESQIAQRHGKAYGARLGLYDAEKPQNKLSVAENSSYLITGGLGGLGIKLAQWLVQQGARNLVLVGRSSASTSAQSAIAQLEAKGVKVIVLQADISNLDQTNTVLDQIKASLPPLRGIIHAAGVLDDGILTQLDWKRFERVMSVKMGGAWNLHKLTQGLPLDFFVCFSSITSVLGNAGQGNYAAANAFLDGLAYYRRSLGLPSLTVNWGPWGEVGMAASMGNREQTRLSSLGIRPIVPAAGMSILADSIGQSSPEIAVIDVNWAKFLQQFPSGLHPTLLSNLVAQTPSESQGSNAIQSPEAIKQQLQEANLEQRQQILARYLQNLVGQYLGYDPSRPPDPYQSLNELGLDSLTSIQLRNKVKAELQIDLPVAKFMGETNIDLLAKTLQEQFTLGSLLAAPASAELNAEEEEMEEITI</sequence>
<dbReference type="InterPro" id="IPR057326">
    <property type="entry name" value="KR_dom"/>
</dbReference>
<dbReference type="Gene3D" id="3.40.50.720">
    <property type="entry name" value="NAD(P)-binding Rossmann-like Domain"/>
    <property type="match status" value="1"/>
</dbReference>
<dbReference type="CDD" id="cd08955">
    <property type="entry name" value="KR_2_FAS_SDR_x"/>
    <property type="match status" value="1"/>
</dbReference>
<evidence type="ECO:0000313" key="5">
    <source>
        <dbReference type="Proteomes" id="UP000238762"/>
    </source>
</evidence>
<dbReference type="RefSeq" id="WP_106290347.1">
    <property type="nucleotide sequence ID" value="NZ_CAWNTC010000149.1"/>
</dbReference>
<dbReference type="InterPro" id="IPR006162">
    <property type="entry name" value="Ppantetheine_attach_site"/>
</dbReference>
<protein>
    <recommendedName>
        <fullName evidence="3">Carrier domain-containing protein</fullName>
    </recommendedName>
</protein>
<dbReference type="InterPro" id="IPR009081">
    <property type="entry name" value="PP-bd_ACP"/>
</dbReference>
<dbReference type="PANTHER" id="PTHR43775">
    <property type="entry name" value="FATTY ACID SYNTHASE"/>
    <property type="match status" value="1"/>
</dbReference>
<dbReference type="SUPFAM" id="SSF47336">
    <property type="entry name" value="ACP-like"/>
    <property type="match status" value="1"/>
</dbReference>
<dbReference type="Pfam" id="PF21394">
    <property type="entry name" value="Beta-ketacyl_N"/>
    <property type="match status" value="1"/>
</dbReference>
<evidence type="ECO:0000313" key="4">
    <source>
        <dbReference type="EMBL" id="PSB01283.1"/>
    </source>
</evidence>
<dbReference type="PROSITE" id="PS00012">
    <property type="entry name" value="PHOSPHOPANTETHEINE"/>
    <property type="match status" value="1"/>
</dbReference>
<dbReference type="InterPro" id="IPR050091">
    <property type="entry name" value="PKS_NRPS_Biosynth_Enz"/>
</dbReference>
<dbReference type="Gene3D" id="1.10.1200.10">
    <property type="entry name" value="ACP-like"/>
    <property type="match status" value="1"/>
</dbReference>
<keyword evidence="1" id="KW-0596">Phosphopantetheine</keyword>
<dbReference type="GO" id="GO:0019290">
    <property type="term" value="P:siderophore biosynthetic process"/>
    <property type="evidence" value="ECO:0007669"/>
    <property type="project" value="InterPro"/>
</dbReference>
<proteinExistence type="predicted"/>
<dbReference type="InterPro" id="IPR036736">
    <property type="entry name" value="ACP-like_sf"/>
</dbReference>
<dbReference type="OrthoDB" id="499075at2"/>
<dbReference type="AlphaFoldDB" id="A0A2T1BZI6"/>
<dbReference type="Pfam" id="PF08659">
    <property type="entry name" value="KR"/>
    <property type="match status" value="1"/>
</dbReference>
<dbReference type="Proteomes" id="UP000238762">
    <property type="component" value="Unassembled WGS sequence"/>
</dbReference>
<keyword evidence="2" id="KW-0597">Phosphoprotein</keyword>
<dbReference type="SMART" id="SM00822">
    <property type="entry name" value="PKS_KR"/>
    <property type="match status" value="1"/>
</dbReference>
<feature type="domain" description="Carrier" evidence="3">
    <location>
        <begin position="571"/>
        <end position="646"/>
    </location>
</feature>
<comment type="caution">
    <text evidence="4">The sequence shown here is derived from an EMBL/GenBank/DDBJ whole genome shotgun (WGS) entry which is preliminary data.</text>
</comment>
<dbReference type="GO" id="GO:0031177">
    <property type="term" value="F:phosphopantetheine binding"/>
    <property type="evidence" value="ECO:0007669"/>
    <property type="project" value="InterPro"/>
</dbReference>